<protein>
    <recommendedName>
        <fullName evidence="4">FK506-binding protein</fullName>
        <ecNumber evidence="4">5.2.1.8</ecNumber>
    </recommendedName>
</protein>
<dbReference type="PANTHER" id="PTHR43811:SF19">
    <property type="entry name" value="39 KDA FK506-BINDING NUCLEAR PROTEIN"/>
    <property type="match status" value="1"/>
</dbReference>
<evidence type="ECO:0000256" key="5">
    <source>
        <dbReference type="PROSITE-ProRule" id="PRU00277"/>
    </source>
</evidence>
<dbReference type="InterPro" id="IPR046357">
    <property type="entry name" value="PPIase_dom_sf"/>
</dbReference>
<feature type="domain" description="PPIase FKBP-type" evidence="7">
    <location>
        <begin position="374"/>
        <end position="462"/>
    </location>
</feature>
<dbReference type="SUPFAM" id="SSF54534">
    <property type="entry name" value="FKBP-like"/>
    <property type="match status" value="1"/>
</dbReference>
<feature type="region of interest" description="Disordered" evidence="6">
    <location>
        <begin position="163"/>
        <end position="356"/>
    </location>
</feature>
<dbReference type="AlphaFoldDB" id="A0AAW0TTK0"/>
<feature type="compositionally biased region" description="Basic and acidic residues" evidence="6">
    <location>
        <begin position="334"/>
        <end position="344"/>
    </location>
</feature>
<dbReference type="InterPro" id="IPR001179">
    <property type="entry name" value="PPIase_FKBP_dom"/>
</dbReference>
<name>A0AAW0TTK0_SCYPA</name>
<feature type="compositionally biased region" description="Acidic residues" evidence="6">
    <location>
        <begin position="182"/>
        <end position="234"/>
    </location>
</feature>
<dbReference type="GO" id="GO:0005730">
    <property type="term" value="C:nucleolus"/>
    <property type="evidence" value="ECO:0007669"/>
    <property type="project" value="TreeGrafter"/>
</dbReference>
<evidence type="ECO:0000313" key="8">
    <source>
        <dbReference type="EMBL" id="KAK8390669.1"/>
    </source>
</evidence>
<sequence>MFWSLLLEPGKRYTKVVDSPFHISAAVLDTSTQDHGIVRVIVDIGDTEALIANLSYKHGILQFPLDLQFDSGSRISFYTTGAKSNVHLSGYVTYDEELFSEDDDEGSSDEEEVPTLINVSTKRKPEESSSPGNKKAKLQKITPVTPNKDVVPVAGKVSITKPEKKANATVTVKKPETVALDDKDEDGLDDSEEEEDELEEEDIDDDDDDDEEEEDEDEEDEMEEEESDEEEEEITMINEQKKTKKANNMASKKDAFPTKEPVAVFKAEKTPKGAKTPGSEGAKTPKAPKTPKDAKTPTTPKTPGGEGGAPNKAKKTPNKPQGANATATQNGKTPKSEIPAKEPSKSPQTPKTVKPGGVVCEDLVVGKGPEAKSGKMVSVYYVGRLMNNKKIFDKCDTGKGFKFRLGSGEVIKGWDIGVGGMRIGGKRKITCPPHMAYGKKGAPPAIPGNATLSFLVELKGIS</sequence>
<evidence type="ECO:0000256" key="4">
    <source>
        <dbReference type="PIRNR" id="PIRNR001473"/>
    </source>
</evidence>
<evidence type="ECO:0000256" key="2">
    <source>
        <dbReference type="ARBA" id="ARBA00023110"/>
    </source>
</evidence>
<comment type="catalytic activity">
    <reaction evidence="1 4 5">
        <text>[protein]-peptidylproline (omega=180) = [protein]-peptidylproline (omega=0)</text>
        <dbReference type="Rhea" id="RHEA:16237"/>
        <dbReference type="Rhea" id="RHEA-COMP:10747"/>
        <dbReference type="Rhea" id="RHEA-COMP:10748"/>
        <dbReference type="ChEBI" id="CHEBI:83833"/>
        <dbReference type="ChEBI" id="CHEBI:83834"/>
        <dbReference type="EC" id="5.2.1.8"/>
    </reaction>
</comment>
<evidence type="ECO:0000256" key="6">
    <source>
        <dbReference type="SAM" id="MobiDB-lite"/>
    </source>
</evidence>
<evidence type="ECO:0000256" key="1">
    <source>
        <dbReference type="ARBA" id="ARBA00000971"/>
    </source>
</evidence>
<feature type="compositionally biased region" description="Polar residues" evidence="6">
    <location>
        <begin position="321"/>
        <end position="333"/>
    </location>
</feature>
<dbReference type="PANTHER" id="PTHR43811">
    <property type="entry name" value="FKBP-TYPE PEPTIDYL-PROLYL CIS-TRANS ISOMERASE FKPA"/>
    <property type="match status" value="1"/>
</dbReference>
<comment type="similarity">
    <text evidence="4">Belongs to the FKBP-type PPIase family.</text>
</comment>
<dbReference type="PROSITE" id="PS50059">
    <property type="entry name" value="FKBP_PPIASE"/>
    <property type="match status" value="1"/>
</dbReference>
<accession>A0AAW0TTK0</accession>
<dbReference type="GO" id="GO:0003755">
    <property type="term" value="F:peptidyl-prolyl cis-trans isomerase activity"/>
    <property type="evidence" value="ECO:0007669"/>
    <property type="project" value="UniProtKB-KW"/>
</dbReference>
<organism evidence="8 9">
    <name type="scientific">Scylla paramamosain</name>
    <name type="common">Mud crab</name>
    <dbReference type="NCBI Taxonomy" id="85552"/>
    <lineage>
        <taxon>Eukaryota</taxon>
        <taxon>Metazoa</taxon>
        <taxon>Ecdysozoa</taxon>
        <taxon>Arthropoda</taxon>
        <taxon>Crustacea</taxon>
        <taxon>Multicrustacea</taxon>
        <taxon>Malacostraca</taxon>
        <taxon>Eumalacostraca</taxon>
        <taxon>Eucarida</taxon>
        <taxon>Decapoda</taxon>
        <taxon>Pleocyemata</taxon>
        <taxon>Brachyura</taxon>
        <taxon>Eubrachyura</taxon>
        <taxon>Portunoidea</taxon>
        <taxon>Portunidae</taxon>
        <taxon>Portuninae</taxon>
        <taxon>Scylla</taxon>
    </lineage>
</organism>
<dbReference type="InterPro" id="IPR023566">
    <property type="entry name" value="PPIase_Fpr3/Fpr4-like"/>
</dbReference>
<gene>
    <name evidence="8" type="ORF">O3P69_010401</name>
</gene>
<evidence type="ECO:0000259" key="7">
    <source>
        <dbReference type="PROSITE" id="PS50059"/>
    </source>
</evidence>
<dbReference type="EMBL" id="JARAKH010000025">
    <property type="protein sequence ID" value="KAK8390669.1"/>
    <property type="molecule type" value="Genomic_DNA"/>
</dbReference>
<dbReference type="FunFam" id="3.10.50.40:FF:000006">
    <property type="entry name" value="Peptidyl-prolyl cis-trans isomerase"/>
    <property type="match status" value="1"/>
</dbReference>
<keyword evidence="3 4" id="KW-0413">Isomerase</keyword>
<dbReference type="Gene3D" id="2.60.120.340">
    <property type="entry name" value="Nucleoplasmin core domain"/>
    <property type="match status" value="1"/>
</dbReference>
<evidence type="ECO:0000313" key="9">
    <source>
        <dbReference type="Proteomes" id="UP001487740"/>
    </source>
</evidence>
<dbReference type="InterPro" id="IPR041232">
    <property type="entry name" value="NPL"/>
</dbReference>
<dbReference type="Pfam" id="PF00254">
    <property type="entry name" value="FKBP_C"/>
    <property type="match status" value="1"/>
</dbReference>
<comment type="caution">
    <text evidence="8">The sequence shown here is derived from an EMBL/GenBank/DDBJ whole genome shotgun (WGS) entry which is preliminary data.</text>
</comment>
<dbReference type="EC" id="5.2.1.8" evidence="4"/>
<reference evidence="8 9" key="1">
    <citation type="submission" date="2023-03" db="EMBL/GenBank/DDBJ databases">
        <title>High-quality genome of Scylla paramamosain provides insights in environmental adaptation.</title>
        <authorList>
            <person name="Zhang L."/>
        </authorList>
    </citation>
    <scope>NUCLEOTIDE SEQUENCE [LARGE SCALE GENOMIC DNA]</scope>
    <source>
        <strain evidence="8">LZ_2023a</strain>
        <tissue evidence="8">Muscle</tissue>
    </source>
</reference>
<proteinExistence type="inferred from homology"/>
<dbReference type="Proteomes" id="UP001487740">
    <property type="component" value="Unassembled WGS sequence"/>
</dbReference>
<evidence type="ECO:0000256" key="3">
    <source>
        <dbReference type="ARBA" id="ARBA00023235"/>
    </source>
</evidence>
<feature type="compositionally biased region" description="Acidic residues" evidence="6">
    <location>
        <begin position="100"/>
        <end position="113"/>
    </location>
</feature>
<keyword evidence="9" id="KW-1185">Reference proteome</keyword>
<feature type="region of interest" description="Disordered" evidence="6">
    <location>
        <begin position="100"/>
        <end position="149"/>
    </location>
</feature>
<dbReference type="GO" id="GO:0000785">
    <property type="term" value="C:chromatin"/>
    <property type="evidence" value="ECO:0007669"/>
    <property type="project" value="TreeGrafter"/>
</dbReference>
<keyword evidence="2 4" id="KW-0697">Rotamase</keyword>
<dbReference type="Gene3D" id="3.10.50.40">
    <property type="match status" value="1"/>
</dbReference>
<dbReference type="PIRSF" id="PIRSF001473">
    <property type="entry name" value="FK506-bp_FPR3"/>
    <property type="match status" value="1"/>
</dbReference>
<dbReference type="Pfam" id="PF17800">
    <property type="entry name" value="NPL"/>
    <property type="match status" value="1"/>
</dbReference>